<name>A0A7X0MNG6_9SPHN</name>
<dbReference type="InterPro" id="IPR003488">
    <property type="entry name" value="DprA"/>
</dbReference>
<dbReference type="Pfam" id="PF02481">
    <property type="entry name" value="DNA_processg_A"/>
    <property type="match status" value="1"/>
</dbReference>
<proteinExistence type="inferred from homology"/>
<comment type="similarity">
    <text evidence="1">Belongs to the DprA/Smf family.</text>
</comment>
<feature type="domain" description="DprA winged helix" evidence="3">
    <location>
        <begin position="299"/>
        <end position="357"/>
    </location>
</feature>
<gene>
    <name evidence="5" type="ORF">F4693_002113</name>
    <name evidence="4" type="ORF">FHS97_002067</name>
</gene>
<dbReference type="SUPFAM" id="SSF102405">
    <property type="entry name" value="MCP/YpsA-like"/>
    <property type="match status" value="1"/>
</dbReference>
<dbReference type="Pfam" id="PF21102">
    <property type="entry name" value="DprA_N"/>
    <property type="match status" value="1"/>
</dbReference>
<feature type="domain" description="Smf/DprA SLOG" evidence="2">
    <location>
        <begin position="76"/>
        <end position="281"/>
    </location>
</feature>
<organism evidence="5 6">
    <name type="scientific">Sphingomonas endophytica</name>
    <dbReference type="NCBI Taxonomy" id="869719"/>
    <lineage>
        <taxon>Bacteria</taxon>
        <taxon>Pseudomonadati</taxon>
        <taxon>Pseudomonadota</taxon>
        <taxon>Alphaproteobacteria</taxon>
        <taxon>Sphingomonadales</taxon>
        <taxon>Sphingomonadaceae</taxon>
        <taxon>Sphingomonas</taxon>
    </lineage>
</organism>
<sequence length="364" mass="37918">MTASVDDTIARLRLIRTPSIGPVSYRQLLARFGSAAAALDALPDLARRGGGRVPPPPPLAAVERERQLVERLGARLLFLGDPDYPALLAEVDNAPAVLTVRGDLSLVRRTAVALVGARNASAAACRFARGLAQDLAGEGASVVSGLARGIDTAAHEGAGTATIAVIAGGIDVVYPPENEALQQRIATEALLIAEMPPGTEPRARHFPHRNRIIAGLALGTVVVEAAPQSGSLITARLAGEQGREVMAVPGHPSDPRAQGCNALIRDGATLIQNAADVLEQLRPIDARAAVRAHTPAWGAPPPEDASDMDRARIDSLLGPVPVAVDELVRQSGCAPAVVQMVLLELELAGRLERHAGGRVSLPCR</sequence>
<dbReference type="PANTHER" id="PTHR43022:SF1">
    <property type="entry name" value="PROTEIN SMF"/>
    <property type="match status" value="1"/>
</dbReference>
<dbReference type="Gene3D" id="3.40.50.450">
    <property type="match status" value="1"/>
</dbReference>
<reference evidence="4 7" key="1">
    <citation type="submission" date="2020-08" db="EMBL/GenBank/DDBJ databases">
        <title>Genomic Encyclopedia of Type Strains, Phase IV (KMG-IV): sequencing the most valuable type-strain genomes for metagenomic binning, comparative biology and taxonomic classification.</title>
        <authorList>
            <person name="Goeker M."/>
        </authorList>
    </citation>
    <scope>NUCLEOTIDE SEQUENCE [LARGE SCALE GENOMIC DNA]</scope>
    <source>
        <strain evidence="4 7">DSM 101535</strain>
    </source>
</reference>
<dbReference type="InterPro" id="IPR036388">
    <property type="entry name" value="WH-like_DNA-bd_sf"/>
</dbReference>
<reference evidence="5 6" key="3">
    <citation type="submission" date="2020-08" db="EMBL/GenBank/DDBJ databases">
        <authorList>
            <person name="Partida-Martinez L."/>
            <person name="Huntemann M."/>
            <person name="Clum A."/>
            <person name="Wang J."/>
            <person name="Palaniappan K."/>
            <person name="Ritter S."/>
            <person name="Chen I.-M."/>
            <person name="Stamatis D."/>
            <person name="Reddy T."/>
            <person name="O'Malley R."/>
            <person name="Daum C."/>
            <person name="Shapiro N."/>
            <person name="Ivanova N."/>
            <person name="Kyrpides N."/>
            <person name="Woyke T."/>
        </authorList>
    </citation>
    <scope>NUCLEOTIDE SEQUENCE [LARGE SCALE GENOMIC DNA]</scope>
    <source>
        <strain evidence="5 6">AS3.13</strain>
    </source>
</reference>
<dbReference type="RefSeq" id="WP_184036744.1">
    <property type="nucleotide sequence ID" value="NZ_BAABAR010000020.1"/>
</dbReference>
<evidence type="ECO:0000313" key="5">
    <source>
        <dbReference type="EMBL" id="MBB6505126.1"/>
    </source>
</evidence>
<dbReference type="Proteomes" id="UP000560131">
    <property type="component" value="Unassembled WGS sequence"/>
</dbReference>
<dbReference type="InterPro" id="IPR041614">
    <property type="entry name" value="DprA_WH"/>
</dbReference>
<accession>A0A7X0MNG6</accession>
<evidence type="ECO:0000313" key="7">
    <source>
        <dbReference type="Proteomes" id="UP000560131"/>
    </source>
</evidence>
<evidence type="ECO:0000259" key="2">
    <source>
        <dbReference type="Pfam" id="PF02481"/>
    </source>
</evidence>
<evidence type="ECO:0000256" key="1">
    <source>
        <dbReference type="ARBA" id="ARBA00006525"/>
    </source>
</evidence>
<dbReference type="Proteomes" id="UP000522313">
    <property type="component" value="Unassembled WGS sequence"/>
</dbReference>
<evidence type="ECO:0000313" key="4">
    <source>
        <dbReference type="EMBL" id="MBB5726131.1"/>
    </source>
</evidence>
<reference evidence="5 6" key="2">
    <citation type="submission" date="2020-08" db="EMBL/GenBank/DDBJ databases">
        <title>The Agave Microbiome: Exploring the role of microbial communities in plant adaptations to desert environments.</title>
        <authorList>
            <person name="Partida-Martinez L.P."/>
        </authorList>
    </citation>
    <scope>NUCLEOTIDE SEQUENCE [LARGE SCALE GENOMIC DNA]</scope>
    <source>
        <strain evidence="5 6">AS3.13</strain>
    </source>
</reference>
<evidence type="ECO:0000313" key="6">
    <source>
        <dbReference type="Proteomes" id="UP000522313"/>
    </source>
</evidence>
<keyword evidence="7" id="KW-1185">Reference proteome</keyword>
<comment type="caution">
    <text evidence="5">The sequence shown here is derived from an EMBL/GenBank/DDBJ whole genome shotgun (WGS) entry which is preliminary data.</text>
</comment>
<dbReference type="NCBIfam" id="TIGR00732">
    <property type="entry name" value="dprA"/>
    <property type="match status" value="1"/>
</dbReference>
<evidence type="ECO:0000259" key="3">
    <source>
        <dbReference type="Pfam" id="PF17782"/>
    </source>
</evidence>
<protein>
    <submittedName>
        <fullName evidence="5">DNA processing protein</fullName>
    </submittedName>
</protein>
<dbReference type="PANTHER" id="PTHR43022">
    <property type="entry name" value="PROTEIN SMF"/>
    <property type="match status" value="1"/>
</dbReference>
<dbReference type="GO" id="GO:0009294">
    <property type="term" value="P:DNA-mediated transformation"/>
    <property type="evidence" value="ECO:0007669"/>
    <property type="project" value="InterPro"/>
</dbReference>
<dbReference type="InterPro" id="IPR057666">
    <property type="entry name" value="DrpA_SLOG"/>
</dbReference>
<dbReference type="Pfam" id="PF17782">
    <property type="entry name" value="WHD_DprA"/>
    <property type="match status" value="1"/>
</dbReference>
<dbReference type="Gene3D" id="1.10.10.10">
    <property type="entry name" value="Winged helix-like DNA-binding domain superfamily/Winged helix DNA-binding domain"/>
    <property type="match status" value="1"/>
</dbReference>
<dbReference type="EMBL" id="JACIJN010000006">
    <property type="protein sequence ID" value="MBB5726131.1"/>
    <property type="molecule type" value="Genomic_DNA"/>
</dbReference>
<dbReference type="EMBL" id="JACHBT010000010">
    <property type="protein sequence ID" value="MBB6505126.1"/>
    <property type="molecule type" value="Genomic_DNA"/>
</dbReference>
<dbReference type="AlphaFoldDB" id="A0A7X0MNG6"/>